<evidence type="ECO:0000256" key="1">
    <source>
        <dbReference type="SAM" id="MobiDB-lite"/>
    </source>
</evidence>
<protein>
    <submittedName>
        <fullName evidence="2">Uncharacterized protein</fullName>
    </submittedName>
</protein>
<sequence>MASDATPRCASMASADRQMIGGATLGSSPLLRPERQAAADGAVITGQPCQRRAGRPAPGPGRPTPVFPATGRARLPARSPAQCPGRPPTAQRSPLPGLGANSARPHPAGPPPRATALRPGGHDGHPATGRPARPGRPLTPFPNRTRRLQRRQYFCAGPDPRQNRWCRAIGQRS</sequence>
<feature type="compositionally biased region" description="Low complexity" evidence="1">
    <location>
        <begin position="126"/>
        <end position="138"/>
    </location>
</feature>
<dbReference type="KEGG" id="vei:Veis_4140"/>
<dbReference type="EMBL" id="CP000542">
    <property type="protein sequence ID" value="ABM59845.1"/>
    <property type="molecule type" value="Genomic_DNA"/>
</dbReference>
<accession>A1WQD8</accession>
<gene>
    <name evidence="2" type="ordered locus">Veis_4140</name>
</gene>
<evidence type="ECO:0000313" key="3">
    <source>
        <dbReference type="Proteomes" id="UP000000374"/>
    </source>
</evidence>
<evidence type="ECO:0000313" key="2">
    <source>
        <dbReference type="EMBL" id="ABM59845.1"/>
    </source>
</evidence>
<reference evidence="3" key="1">
    <citation type="submission" date="2006-12" db="EMBL/GenBank/DDBJ databases">
        <title>Complete sequence of chromosome 1 of Verminephrobacter eiseniae EF01-2.</title>
        <authorList>
            <person name="Copeland A."/>
            <person name="Lucas S."/>
            <person name="Lapidus A."/>
            <person name="Barry K."/>
            <person name="Detter J.C."/>
            <person name="Glavina del Rio T."/>
            <person name="Dalin E."/>
            <person name="Tice H."/>
            <person name="Pitluck S."/>
            <person name="Chertkov O."/>
            <person name="Brettin T."/>
            <person name="Bruce D."/>
            <person name="Han C."/>
            <person name="Tapia R."/>
            <person name="Gilna P."/>
            <person name="Schmutz J."/>
            <person name="Larimer F."/>
            <person name="Land M."/>
            <person name="Hauser L."/>
            <person name="Kyrpides N."/>
            <person name="Kim E."/>
            <person name="Stahl D."/>
            <person name="Richardson P."/>
        </authorList>
    </citation>
    <scope>NUCLEOTIDE SEQUENCE [LARGE SCALE GENOMIC DNA]</scope>
    <source>
        <strain evidence="3">EF01-2</strain>
    </source>
</reference>
<dbReference type="HOGENOM" id="CLU_1546917_0_0_4"/>
<proteinExistence type="predicted"/>
<organism evidence="2 3">
    <name type="scientific">Verminephrobacter eiseniae (strain EF01-2)</name>
    <dbReference type="NCBI Taxonomy" id="391735"/>
    <lineage>
        <taxon>Bacteria</taxon>
        <taxon>Pseudomonadati</taxon>
        <taxon>Pseudomonadota</taxon>
        <taxon>Betaproteobacteria</taxon>
        <taxon>Burkholderiales</taxon>
        <taxon>Comamonadaceae</taxon>
        <taxon>Verminephrobacter</taxon>
    </lineage>
</organism>
<feature type="region of interest" description="Disordered" evidence="1">
    <location>
        <begin position="1"/>
        <end position="148"/>
    </location>
</feature>
<keyword evidence="3" id="KW-1185">Reference proteome</keyword>
<dbReference type="AlphaFoldDB" id="A1WQD8"/>
<dbReference type="Proteomes" id="UP000000374">
    <property type="component" value="Chromosome"/>
</dbReference>
<dbReference type="STRING" id="391735.Veis_4140"/>
<feature type="compositionally biased region" description="Pro residues" evidence="1">
    <location>
        <begin position="57"/>
        <end position="66"/>
    </location>
</feature>
<name>A1WQD8_VEREI</name>